<dbReference type="GO" id="GO:0004518">
    <property type="term" value="F:nuclease activity"/>
    <property type="evidence" value="ECO:0007669"/>
    <property type="project" value="UniProtKB-KW"/>
</dbReference>
<evidence type="ECO:0000256" key="2">
    <source>
        <dbReference type="ARBA" id="ARBA00022722"/>
    </source>
</evidence>
<gene>
    <name evidence="5" type="ORF">FCL42_15245</name>
</gene>
<dbReference type="GO" id="GO:0016787">
    <property type="term" value="F:hydrolase activity"/>
    <property type="evidence" value="ECO:0007669"/>
    <property type="project" value="UniProtKB-KW"/>
</dbReference>
<dbReference type="OrthoDB" id="9800417at2"/>
<dbReference type="Pfam" id="PF04231">
    <property type="entry name" value="Endonuclease_1"/>
    <property type="match status" value="1"/>
</dbReference>
<evidence type="ECO:0000256" key="3">
    <source>
        <dbReference type="ARBA" id="ARBA00022801"/>
    </source>
</evidence>
<keyword evidence="6" id="KW-1185">Reference proteome</keyword>
<proteinExistence type="inferred from homology"/>
<keyword evidence="2" id="KW-0540">Nuclease</keyword>
<feature type="signal peptide" evidence="4">
    <location>
        <begin position="1"/>
        <end position="18"/>
    </location>
</feature>
<dbReference type="PANTHER" id="PTHR33607:SF2">
    <property type="entry name" value="ENDONUCLEASE-1"/>
    <property type="match status" value="1"/>
</dbReference>
<organism evidence="5 6">
    <name type="scientific">Ferrimonas aestuarii</name>
    <dbReference type="NCBI Taxonomy" id="2569539"/>
    <lineage>
        <taxon>Bacteria</taxon>
        <taxon>Pseudomonadati</taxon>
        <taxon>Pseudomonadota</taxon>
        <taxon>Gammaproteobacteria</taxon>
        <taxon>Alteromonadales</taxon>
        <taxon>Ferrimonadaceae</taxon>
        <taxon>Ferrimonas</taxon>
    </lineage>
</organism>
<dbReference type="Proteomes" id="UP000305675">
    <property type="component" value="Unassembled WGS sequence"/>
</dbReference>
<dbReference type="EMBL" id="SWCJ01000013">
    <property type="protein sequence ID" value="TKB53035.1"/>
    <property type="molecule type" value="Genomic_DNA"/>
</dbReference>
<feature type="chain" id="PRO_5020625891" evidence="4">
    <location>
        <begin position="19"/>
        <end position="226"/>
    </location>
</feature>
<accession>A0A4U1BKL5</accession>
<dbReference type="RefSeq" id="WP_136864287.1">
    <property type="nucleotide sequence ID" value="NZ_SWCJ01000013.1"/>
</dbReference>
<dbReference type="AlphaFoldDB" id="A0A4U1BKL5"/>
<dbReference type="InterPro" id="IPR007346">
    <property type="entry name" value="Endonuclease-I"/>
</dbReference>
<keyword evidence="4" id="KW-0732">Signal</keyword>
<comment type="caution">
    <text evidence="5">The sequence shown here is derived from an EMBL/GenBank/DDBJ whole genome shotgun (WGS) entry which is preliminary data.</text>
</comment>
<comment type="similarity">
    <text evidence="1">Belongs to the EndA/NucM nuclease family.</text>
</comment>
<evidence type="ECO:0000256" key="1">
    <source>
        <dbReference type="ARBA" id="ARBA00006429"/>
    </source>
</evidence>
<keyword evidence="3" id="KW-0378">Hydrolase</keyword>
<evidence type="ECO:0000256" key="4">
    <source>
        <dbReference type="SAM" id="SignalP"/>
    </source>
</evidence>
<dbReference type="InterPro" id="IPR044925">
    <property type="entry name" value="His-Me_finger_sf"/>
</dbReference>
<evidence type="ECO:0000313" key="6">
    <source>
        <dbReference type="Proteomes" id="UP000305675"/>
    </source>
</evidence>
<evidence type="ECO:0000313" key="5">
    <source>
        <dbReference type="EMBL" id="TKB53035.1"/>
    </source>
</evidence>
<protein>
    <submittedName>
        <fullName evidence="5">Deoxyribonuclease</fullName>
    </submittedName>
</protein>
<sequence length="226" mass="26343">MKLWVWLVSLSLSAAAVATPISFNNAKKQLREIYKELPQTSFYCGCDFTYSGKKLIPDLNSCGYEVRKQPKRAQRIEWEHVVPAWNFGHQLQCWQQGGRKNCRKDPQFKKMESDMHNLVPAIGEVNGDRSNFRFTDIGLKPFQYGQCQMLVDFKGRQVQPPQASRGQIARTYLYMQQQYQVKLSGSQLKLMQSWNRLYPATEQECQRHKLVEKRQGWPNPFVASQC</sequence>
<name>A0A4U1BKL5_9GAMM</name>
<dbReference type="SUPFAM" id="SSF54060">
    <property type="entry name" value="His-Me finger endonucleases"/>
    <property type="match status" value="1"/>
</dbReference>
<reference evidence="5 6" key="1">
    <citation type="submission" date="2019-04" db="EMBL/GenBank/DDBJ databases">
        <authorList>
            <person name="Hwang J.C."/>
        </authorList>
    </citation>
    <scope>NUCLEOTIDE SEQUENCE [LARGE SCALE GENOMIC DNA]</scope>
    <source>
        <strain evidence="5 6">IMCC35002</strain>
    </source>
</reference>
<dbReference type="PANTHER" id="PTHR33607">
    <property type="entry name" value="ENDONUCLEASE-1"/>
    <property type="match status" value="1"/>
</dbReference>